<evidence type="ECO:0000256" key="1">
    <source>
        <dbReference type="SAM" id="SignalP"/>
    </source>
</evidence>
<feature type="chain" id="PRO_5015680855" evidence="1">
    <location>
        <begin position="18"/>
        <end position="256"/>
    </location>
</feature>
<accession>A0A2T7FT21</accession>
<name>A0A2T7FT21_9RHOB</name>
<dbReference type="AlphaFoldDB" id="A0A2T7FT21"/>
<dbReference type="InterPro" id="IPR009683">
    <property type="entry name" value="Extensin-like_C"/>
</dbReference>
<dbReference type="EMBL" id="QCYG01000012">
    <property type="protein sequence ID" value="PVA05293.1"/>
    <property type="molecule type" value="Genomic_DNA"/>
</dbReference>
<feature type="domain" description="Extensin-like C-terminal" evidence="2">
    <location>
        <begin position="76"/>
        <end position="256"/>
    </location>
</feature>
<evidence type="ECO:0000313" key="4">
    <source>
        <dbReference type="Proteomes" id="UP000244817"/>
    </source>
</evidence>
<keyword evidence="1" id="KW-0732">Signal</keyword>
<proteinExistence type="predicted"/>
<feature type="signal peptide" evidence="1">
    <location>
        <begin position="1"/>
        <end position="17"/>
    </location>
</feature>
<evidence type="ECO:0000259" key="2">
    <source>
        <dbReference type="Pfam" id="PF06904"/>
    </source>
</evidence>
<keyword evidence="4" id="KW-1185">Reference proteome</keyword>
<protein>
    <submittedName>
        <fullName evidence="3">Extensin</fullName>
    </submittedName>
</protein>
<sequence length="256" mass="27322">MKLAAALIATLPLSVVAQTAVEVSPAPQSRPDPEERAEEVIAEIEVEADESGALEVTAPATSVRDSLTETEEEFAACLAQLDGFGTVYEVSTTLTEENDADCGVTRPVMVSEIIPGVALQPDAMMRCATVARLAEWMQGSVQPAAALIEDRGPVVEVQHGSTYICRRRNNLPDGKLSEHAFGNAVDVMGFTFEDGSRLNIEPRADAGTIEEAFQRAVRGAACLSFTTVLGPGTDAAHADHLHLDIKERNGGYRLCQ</sequence>
<evidence type="ECO:0000313" key="3">
    <source>
        <dbReference type="EMBL" id="PVA05293.1"/>
    </source>
</evidence>
<reference evidence="3 4" key="1">
    <citation type="submission" date="2018-04" db="EMBL/GenBank/DDBJ databases">
        <title>Pelagivirga bohaiensis gen. nov., sp. nov., a bacterium isolated from the Bohai Sea.</title>
        <authorList>
            <person name="Ji X."/>
        </authorList>
    </citation>
    <scope>NUCLEOTIDE SEQUENCE [LARGE SCALE GENOMIC DNA]</scope>
    <source>
        <strain evidence="3 4">BH-SD16</strain>
    </source>
</reference>
<gene>
    <name evidence="3" type="ORF">DC363_15870</name>
</gene>
<comment type="caution">
    <text evidence="3">The sequence shown here is derived from an EMBL/GenBank/DDBJ whole genome shotgun (WGS) entry which is preliminary data.</text>
</comment>
<dbReference type="Proteomes" id="UP000244817">
    <property type="component" value="Unassembled WGS sequence"/>
</dbReference>
<organism evidence="3 4">
    <name type="scientific">Thalassorhabdomicrobium marinisediminis</name>
    <dbReference type="NCBI Taxonomy" id="2170577"/>
    <lineage>
        <taxon>Bacteria</taxon>
        <taxon>Pseudomonadati</taxon>
        <taxon>Pseudomonadota</taxon>
        <taxon>Alphaproteobacteria</taxon>
        <taxon>Rhodobacterales</taxon>
        <taxon>Paracoccaceae</taxon>
        <taxon>Thalassorhabdomicrobium</taxon>
    </lineage>
</organism>
<dbReference type="Pfam" id="PF06904">
    <property type="entry name" value="Extensin-like_C"/>
    <property type="match status" value="1"/>
</dbReference>
<dbReference type="RefSeq" id="WP_108642141.1">
    <property type="nucleotide sequence ID" value="NZ_QCYG01000012.1"/>
</dbReference>
<dbReference type="OrthoDB" id="9809788at2"/>